<dbReference type="InterPro" id="IPR019734">
    <property type="entry name" value="TPR_rpt"/>
</dbReference>
<feature type="region of interest" description="Disordered" evidence="2">
    <location>
        <begin position="244"/>
        <end position="263"/>
    </location>
</feature>
<dbReference type="GO" id="GO:0003677">
    <property type="term" value="F:DNA binding"/>
    <property type="evidence" value="ECO:0007669"/>
    <property type="project" value="InterPro"/>
</dbReference>
<dbReference type="EMBL" id="JAGRRH010000086">
    <property type="protein sequence ID" value="KAG7337376.1"/>
    <property type="molecule type" value="Genomic_DNA"/>
</dbReference>
<evidence type="ECO:0000313" key="4">
    <source>
        <dbReference type="EMBL" id="KAG7337376.1"/>
    </source>
</evidence>
<reference evidence="5" key="1">
    <citation type="journal article" date="2021" name="Sci. Rep.">
        <title>Diploid genomic architecture of Nitzschia inconspicua, an elite biomass production diatom.</title>
        <authorList>
            <person name="Oliver A."/>
            <person name="Podell S."/>
            <person name="Pinowska A."/>
            <person name="Traller J.C."/>
            <person name="Smith S.R."/>
            <person name="McClure R."/>
            <person name="Beliaev A."/>
            <person name="Bohutskyi P."/>
            <person name="Hill E.A."/>
            <person name="Rabines A."/>
            <person name="Zheng H."/>
            <person name="Allen L.Z."/>
            <person name="Kuo A."/>
            <person name="Grigoriev I.V."/>
            <person name="Allen A.E."/>
            <person name="Hazlebeck D."/>
            <person name="Allen E.E."/>
        </authorList>
    </citation>
    <scope>NUCLEOTIDE SEQUENCE</scope>
    <source>
        <strain evidence="5">Hildebrandi</strain>
    </source>
</reference>
<dbReference type="SMART" id="SM00028">
    <property type="entry name" value="TPR"/>
    <property type="match status" value="3"/>
</dbReference>
<feature type="repeat" description="TPR" evidence="1">
    <location>
        <begin position="653"/>
        <end position="686"/>
    </location>
</feature>
<dbReference type="Pfam" id="PF08755">
    <property type="entry name" value="YccV-like"/>
    <property type="match status" value="2"/>
</dbReference>
<keyword evidence="1" id="KW-0802">TPR repeat</keyword>
<evidence type="ECO:0000313" key="6">
    <source>
        <dbReference type="Proteomes" id="UP000693970"/>
    </source>
</evidence>
<comment type="caution">
    <text evidence="5">The sequence shown here is derived from an EMBL/GenBank/DDBJ whole genome shotgun (WGS) entry which is preliminary data.</text>
</comment>
<dbReference type="PROSITE" id="PS50005">
    <property type="entry name" value="TPR"/>
    <property type="match status" value="2"/>
</dbReference>
<proteinExistence type="predicted"/>
<evidence type="ECO:0000313" key="5">
    <source>
        <dbReference type="EMBL" id="KAG7359672.1"/>
    </source>
</evidence>
<dbReference type="Pfam" id="PF13432">
    <property type="entry name" value="TPR_16"/>
    <property type="match status" value="1"/>
</dbReference>
<sequence>MKTAKSPHNNTTLTVDALPKACFPHRALSTASTATIVQDDTKISNPGDPHGRICKALYRQLLRWCDDTDQSIPLSKFIPPLHMKPPQVHPASLRLAAAAHEGSSSSFVHKNLISFIDYLPPNTLIKETELTVPIANSTDAKQFLRAIFRMNAYPPDDETTTKTTGSVFLNDTVTMKKEQVSMAFEGLRNLNELSTQKLAVLIDARNKHRDRTGVTFRVGQVVKHNTQKWRGVVFGWNRVDTKQEQKDRPATSLTKKSYQSKDSDKDSTISCIVAMDWGDAAIMHQSNRPVRSIVDVNESELSLVKDGDLLRIRSGQLGEHFERFDPETKCFVPGVVSSFVYPSDTLDEEWSKYRNPSDPAAREIIDGIQSMAEYSRNIILGYTSAPETLKLSILSTFLDRFTKIARGDVIPNDERFDSNNNTTQALMKHHLQQFVNLVVELNDTLWTRRKSMETSRTIQFSLGQVVTHKKYGFRGVVVAWDAEPVYDVTNWDGLQHIDNPERYPFYHVIPDPNDTMIAFGGERAWKYVCEDNLEPCPKESRNIDVDLEPEWNFDDSAGMYVPPDDLVFRHGGQLNDDGVTENCLKKLKETIVSLLICIRESSKMDTEELAKVSKQMSIGNLFDVLKNAEDSETATVITDSFKELWKAHKEDDIRFKFDTGVNYLLKGKTEEALAVFSEVVDVDPSYAEAYNKASTAEYMIGNLDASLAAAHKTLQLNPKHFQALNGLGLVYNEKKDLEFAAEAFRKSMDLDPWSPVAGRLSVCLDTLERWRKTTFKMNKGNDATEKSKP</sequence>
<protein>
    <submittedName>
        <fullName evidence="5">Hemimethylated DNA binding domain yccV-containing protein</fullName>
    </submittedName>
</protein>
<feature type="domain" description="Hemimethylated DNA-binding" evidence="3">
    <location>
        <begin position="457"/>
        <end position="563"/>
    </location>
</feature>
<organism evidence="5 6">
    <name type="scientific">Nitzschia inconspicua</name>
    <dbReference type="NCBI Taxonomy" id="303405"/>
    <lineage>
        <taxon>Eukaryota</taxon>
        <taxon>Sar</taxon>
        <taxon>Stramenopiles</taxon>
        <taxon>Ochrophyta</taxon>
        <taxon>Bacillariophyta</taxon>
        <taxon>Bacillariophyceae</taxon>
        <taxon>Bacillariophycidae</taxon>
        <taxon>Bacillariales</taxon>
        <taxon>Bacillariaceae</taxon>
        <taxon>Nitzschia</taxon>
    </lineage>
</organism>
<dbReference type="NCBIfam" id="TIGR02097">
    <property type="entry name" value="yccV"/>
    <property type="match status" value="1"/>
</dbReference>
<keyword evidence="6" id="KW-1185">Reference proteome</keyword>
<dbReference type="EMBL" id="JAGRRH010000013">
    <property type="protein sequence ID" value="KAG7359672.1"/>
    <property type="molecule type" value="Genomic_DNA"/>
</dbReference>
<dbReference type="SMART" id="SM00992">
    <property type="entry name" value="YccV-like"/>
    <property type="match status" value="2"/>
</dbReference>
<dbReference type="InterPro" id="IPR011722">
    <property type="entry name" value="Hemimethylated_DNA-bd_dom"/>
</dbReference>
<dbReference type="AlphaFoldDB" id="A0A9K3LCL8"/>
<dbReference type="PANTHER" id="PTHR48439:SF1">
    <property type="entry name" value="HEMIMETHYLATED DNA-BINDING DOMAIN-CONTAINING PROTEIN"/>
    <property type="match status" value="1"/>
</dbReference>
<dbReference type="InterPro" id="IPR053189">
    <property type="entry name" value="Clp_protease_adapter_ClpF"/>
</dbReference>
<accession>A0A9K3LCL8</accession>
<evidence type="ECO:0000256" key="1">
    <source>
        <dbReference type="PROSITE-ProRule" id="PRU00339"/>
    </source>
</evidence>
<dbReference type="OrthoDB" id="42092at2759"/>
<evidence type="ECO:0000259" key="3">
    <source>
        <dbReference type="SMART" id="SM00992"/>
    </source>
</evidence>
<feature type="domain" description="Hemimethylated DNA-binding" evidence="3">
    <location>
        <begin position="213"/>
        <end position="334"/>
    </location>
</feature>
<evidence type="ECO:0000256" key="2">
    <source>
        <dbReference type="SAM" id="MobiDB-lite"/>
    </source>
</evidence>
<name>A0A9K3LCL8_9STRA</name>
<reference evidence="5" key="2">
    <citation type="submission" date="2021-04" db="EMBL/GenBank/DDBJ databases">
        <authorList>
            <person name="Podell S."/>
        </authorList>
    </citation>
    <scope>NUCLEOTIDE SEQUENCE</scope>
    <source>
        <strain evidence="5">Hildebrandi</strain>
    </source>
</reference>
<dbReference type="PANTHER" id="PTHR48439">
    <property type="entry name" value="HEMIMETHYLATED DNA-BINDING DOMAIN-CONTAINING PROTEIN"/>
    <property type="match status" value="1"/>
</dbReference>
<gene>
    <name evidence="4" type="ORF">IV203_000025</name>
    <name evidence="5" type="ORF">IV203_034770</name>
</gene>
<dbReference type="Proteomes" id="UP000693970">
    <property type="component" value="Unassembled WGS sequence"/>
</dbReference>
<feature type="repeat" description="TPR" evidence="1">
    <location>
        <begin position="721"/>
        <end position="754"/>
    </location>
</feature>